<dbReference type="RefSeq" id="WP_190830094.1">
    <property type="nucleotide sequence ID" value="NZ_CAWPPI010000060.1"/>
</dbReference>
<proteinExistence type="predicted"/>
<keyword evidence="1" id="KW-0472">Membrane</keyword>
<feature type="transmembrane region" description="Helical" evidence="1">
    <location>
        <begin position="118"/>
        <end position="139"/>
    </location>
</feature>
<dbReference type="Proteomes" id="UP000629098">
    <property type="component" value="Unassembled WGS sequence"/>
</dbReference>
<keyword evidence="3" id="KW-1185">Reference proteome</keyword>
<name>A0A8J6XDB2_9CYAN</name>
<dbReference type="Gene3D" id="3.40.1000.10">
    <property type="entry name" value="Mog1/PsbP, alpha/beta/alpha sandwich"/>
    <property type="match status" value="1"/>
</dbReference>
<gene>
    <name evidence="2" type="ORF">ICL16_17615</name>
</gene>
<reference evidence="2" key="1">
    <citation type="submission" date="2020-09" db="EMBL/GenBank/DDBJ databases">
        <title>Iningainema tapete sp. nov. (Scytonemataceae, Cyanobacteria) from greenhouses in central Florida (USA) produces two types of nodularin with biosynthetic potential for microcystin-LR and anabaenopeptins.</title>
        <authorList>
            <person name="Berthold D.E."/>
            <person name="Lefler F.W."/>
            <person name="Huang I.-S."/>
            <person name="Abdulla H."/>
            <person name="Zimba P.V."/>
            <person name="Laughinghouse H.D. IV."/>
        </authorList>
    </citation>
    <scope>NUCLEOTIDE SEQUENCE</scope>
    <source>
        <strain evidence="2">BLCCT55</strain>
    </source>
</reference>
<keyword evidence="1" id="KW-1133">Transmembrane helix</keyword>
<evidence type="ECO:0000313" key="3">
    <source>
        <dbReference type="Proteomes" id="UP000629098"/>
    </source>
</evidence>
<comment type="caution">
    <text evidence="2">The sequence shown here is derived from an EMBL/GenBank/DDBJ whole genome shotgun (WGS) entry which is preliminary data.</text>
</comment>
<sequence length="318" mass="36677">MPLNDLPEKEALKALMEENPLNPEDILAWKILKNLLLQDTEGRALLAQLKTGEEISANSLKQWIRGHSEQIEPKLETTVSDSQLDKIINIARAETIVIQQRNWTHKYNKQANLLHRKIGVSLLSIILIIAVFVLVGTFIKIGDRLNLKYFFNNPSVSSINFLTYRDSSHNLAIKYPEDWVYQKINDPFTHEVVAFIPSSEAHTMQEAKAELIITHEKLSQTLTLSNYVNKFINQLKKDRKFSELRFLQKGDTTFGNRPAYGIIYTAQIGARNWKFMEVVTLKNAQAYLITYKGDISEYSRYYSTNQAEITRYKKASDF</sequence>
<dbReference type="EMBL" id="JACXAE010000060">
    <property type="protein sequence ID" value="MBD2773840.1"/>
    <property type="molecule type" value="Genomic_DNA"/>
</dbReference>
<keyword evidence="1" id="KW-0812">Transmembrane</keyword>
<evidence type="ECO:0000313" key="2">
    <source>
        <dbReference type="EMBL" id="MBD2773840.1"/>
    </source>
</evidence>
<evidence type="ECO:0000256" key="1">
    <source>
        <dbReference type="SAM" id="Phobius"/>
    </source>
</evidence>
<protein>
    <submittedName>
        <fullName evidence="2">Uncharacterized protein</fullName>
    </submittedName>
</protein>
<organism evidence="2 3">
    <name type="scientific">Iningainema tapete BLCC-T55</name>
    <dbReference type="NCBI Taxonomy" id="2748662"/>
    <lineage>
        <taxon>Bacteria</taxon>
        <taxon>Bacillati</taxon>
        <taxon>Cyanobacteriota</taxon>
        <taxon>Cyanophyceae</taxon>
        <taxon>Nostocales</taxon>
        <taxon>Scytonemataceae</taxon>
        <taxon>Iningainema tapete</taxon>
    </lineage>
</organism>
<dbReference type="AlphaFoldDB" id="A0A8J6XDB2"/>
<accession>A0A8J6XDB2</accession>